<feature type="transmembrane region" description="Helical" evidence="1">
    <location>
        <begin position="33"/>
        <end position="52"/>
    </location>
</feature>
<dbReference type="EMBL" id="JABFCX010000002">
    <property type="protein sequence ID" value="NNU15045.1"/>
    <property type="molecule type" value="Genomic_DNA"/>
</dbReference>
<keyword evidence="3" id="KW-1185">Reference proteome</keyword>
<proteinExistence type="predicted"/>
<accession>A0A7Y3RJX9</accession>
<evidence type="ECO:0000313" key="3">
    <source>
        <dbReference type="Proteomes" id="UP000536835"/>
    </source>
</evidence>
<evidence type="ECO:0000256" key="1">
    <source>
        <dbReference type="SAM" id="Phobius"/>
    </source>
</evidence>
<protein>
    <submittedName>
        <fullName evidence="2">Uncharacterized protein</fullName>
    </submittedName>
</protein>
<evidence type="ECO:0000313" key="2">
    <source>
        <dbReference type="EMBL" id="NNU15045.1"/>
    </source>
</evidence>
<gene>
    <name evidence="2" type="ORF">HK107_01740</name>
</gene>
<dbReference type="Proteomes" id="UP000536835">
    <property type="component" value="Unassembled WGS sequence"/>
</dbReference>
<reference evidence="2 3" key="1">
    <citation type="submission" date="2020-05" db="EMBL/GenBank/DDBJ databases">
        <title>Parvularcula mediterraneae sp. nov., isolated from polypropylene straw from shallow seawater of the seashore of Laganas in Zakynthos island, Greece.</title>
        <authorList>
            <person name="Szabo I."/>
            <person name="Al-Omari J."/>
            <person name="Rado J."/>
            <person name="Szerdahelyi G.S."/>
        </authorList>
    </citation>
    <scope>NUCLEOTIDE SEQUENCE [LARGE SCALE GENOMIC DNA]</scope>
    <source>
        <strain evidence="2 3">ZS-1/3</strain>
    </source>
</reference>
<comment type="caution">
    <text evidence="2">The sequence shown here is derived from an EMBL/GenBank/DDBJ whole genome shotgun (WGS) entry which is preliminary data.</text>
</comment>
<keyword evidence="1" id="KW-1133">Transmembrane helix</keyword>
<dbReference type="RefSeq" id="WP_173196199.1">
    <property type="nucleotide sequence ID" value="NZ_JABFCX010000002.1"/>
</dbReference>
<sequence>MTLGFRWPLLGAAFGATSLLSLFVFSRGSVMEWALFLPLVLAALLASLVGLIHSLRKGYMIRLGADGQGTAPSLAHIAGRRRPRRFTLSGETLTYDRPWLLIDPPVRTEDGETIDKVFLDGRFTGGGPDRIEAFMRFAQGIKDEREEGH</sequence>
<name>A0A7Y3RJX9_9PROT</name>
<keyword evidence="1" id="KW-0472">Membrane</keyword>
<dbReference type="AlphaFoldDB" id="A0A7Y3RJX9"/>
<keyword evidence="1" id="KW-0812">Transmembrane</keyword>
<organism evidence="2 3">
    <name type="scientific">Parvularcula mediterranea</name>
    <dbReference type="NCBI Taxonomy" id="2732508"/>
    <lineage>
        <taxon>Bacteria</taxon>
        <taxon>Pseudomonadati</taxon>
        <taxon>Pseudomonadota</taxon>
        <taxon>Alphaproteobacteria</taxon>
        <taxon>Parvularculales</taxon>
        <taxon>Parvularculaceae</taxon>
        <taxon>Parvularcula</taxon>
    </lineage>
</organism>
<feature type="transmembrane region" description="Helical" evidence="1">
    <location>
        <begin position="7"/>
        <end position="27"/>
    </location>
</feature>